<feature type="compositionally biased region" description="Basic residues" evidence="1">
    <location>
        <begin position="175"/>
        <end position="184"/>
    </location>
</feature>
<keyword evidence="3" id="KW-1185">Reference proteome</keyword>
<dbReference type="AlphaFoldDB" id="A0A316V872"/>
<evidence type="ECO:0000256" key="1">
    <source>
        <dbReference type="SAM" id="MobiDB-lite"/>
    </source>
</evidence>
<dbReference type="Proteomes" id="UP000245771">
    <property type="component" value="Unassembled WGS sequence"/>
</dbReference>
<name>A0A316V872_9BASI</name>
<evidence type="ECO:0000313" key="3">
    <source>
        <dbReference type="Proteomes" id="UP000245771"/>
    </source>
</evidence>
<dbReference type="RefSeq" id="XP_025354129.1">
    <property type="nucleotide sequence ID" value="XM_025497832.1"/>
</dbReference>
<evidence type="ECO:0000313" key="2">
    <source>
        <dbReference type="EMBL" id="PWN33827.1"/>
    </source>
</evidence>
<organism evidence="2 3">
    <name type="scientific">Meira miltonrushii</name>
    <dbReference type="NCBI Taxonomy" id="1280837"/>
    <lineage>
        <taxon>Eukaryota</taxon>
        <taxon>Fungi</taxon>
        <taxon>Dikarya</taxon>
        <taxon>Basidiomycota</taxon>
        <taxon>Ustilaginomycotina</taxon>
        <taxon>Exobasidiomycetes</taxon>
        <taxon>Exobasidiales</taxon>
        <taxon>Brachybasidiaceae</taxon>
        <taxon>Meira</taxon>
    </lineage>
</organism>
<protein>
    <submittedName>
        <fullName evidence="2">Uncharacterized protein</fullName>
    </submittedName>
</protein>
<reference evidence="2 3" key="1">
    <citation type="journal article" date="2018" name="Mol. Biol. Evol.">
        <title>Broad Genomic Sampling Reveals a Smut Pathogenic Ancestry of the Fungal Clade Ustilaginomycotina.</title>
        <authorList>
            <person name="Kijpornyongpan T."/>
            <person name="Mondo S.J."/>
            <person name="Barry K."/>
            <person name="Sandor L."/>
            <person name="Lee J."/>
            <person name="Lipzen A."/>
            <person name="Pangilinan J."/>
            <person name="LaButti K."/>
            <person name="Hainaut M."/>
            <person name="Henrissat B."/>
            <person name="Grigoriev I.V."/>
            <person name="Spatafora J.W."/>
            <person name="Aime M.C."/>
        </authorList>
    </citation>
    <scope>NUCLEOTIDE SEQUENCE [LARGE SCALE GENOMIC DNA]</scope>
    <source>
        <strain evidence="2 3">MCA 3882</strain>
    </source>
</reference>
<feature type="region of interest" description="Disordered" evidence="1">
    <location>
        <begin position="134"/>
        <end position="184"/>
    </location>
</feature>
<gene>
    <name evidence="2" type="ORF">FA14DRAFT_156507</name>
</gene>
<dbReference type="GeneID" id="37019613"/>
<dbReference type="InParanoid" id="A0A316V872"/>
<dbReference type="EMBL" id="KZ819604">
    <property type="protein sequence ID" value="PWN33827.1"/>
    <property type="molecule type" value="Genomic_DNA"/>
</dbReference>
<accession>A0A316V872</accession>
<proteinExistence type="predicted"/>
<sequence>MKFVTIWAMRLQFASITTSLFLFTFLLRYTFAAGLEEEALPAPGRLRKSYLEGHRDHHIDRSMSAILPSSRARHNKAAHDYQHRINMRDPNLIHHEHVITYKDKKVQSVEKREGFMKAKNPSILATSYRIASLYDPHPRPGRRNSQPDQKVIHVKETSTANTPVSGEKAVEKITSKQKGRSRRA</sequence>